<feature type="region of interest" description="Disordered" evidence="1">
    <location>
        <begin position="1215"/>
        <end position="1269"/>
    </location>
</feature>
<feature type="compositionally biased region" description="Polar residues" evidence="1">
    <location>
        <begin position="974"/>
        <end position="989"/>
    </location>
</feature>
<evidence type="ECO:0000256" key="1">
    <source>
        <dbReference type="SAM" id="MobiDB-lite"/>
    </source>
</evidence>
<dbReference type="PANTHER" id="PTHR14709">
    <property type="entry name" value="GLUTAMINE AND SERINE-RICH PROTEIN 1-RELATED"/>
    <property type="match status" value="1"/>
</dbReference>
<feature type="compositionally biased region" description="Polar residues" evidence="1">
    <location>
        <begin position="542"/>
        <end position="571"/>
    </location>
</feature>
<dbReference type="CDD" id="cd04405">
    <property type="entry name" value="RhoGAP_BRCC3-like"/>
    <property type="match status" value="1"/>
</dbReference>
<sequence length="2063" mass="227347">MKEGLSGIFDTCMHSAGSNTKETSSVMNFLSAIESRTAQAVSSGSTLLPQFRAPSWQTGMHSSTATELFVTGALPTSGTFPPTSALSAYQHPNTFSSRNFATTPSLTLQDTTFSATSNGLLSTHDPLLQIKTSQSTVPTALTFERLGSSVLSTSIPPQSSTYRSAQESAPHLLQPQFSLLPSTLGGAQQVSQAYSTSVFTGSTASIDRALQRECSVIKHHQRPSSTQSVQAQLTVSQHSLHSYLTSTSGVNFQDTSRHSALSCSPVGDVTQVSNGGPQQKTSQVTVELAQSYTSAIPSPGFPSASTAKVKNCSVKQPPRSTKTPKPQSVAPTVQTQSYAKTAQNQSSVITGQAQIYSTAQLPSLLSVSQSQNYVSSQAQNVAPVSHSQDFSSGKVEKLPSLYKTLTFSGQSQTITSDSQTLSYSSEEQVLTSVPNENYSGQTREHSSVSQSQSYSSSHSQGLSPVSQSQVSFSSQSQVLSAVSPSESYSSGQSLPLTSPSLSFNASPRIQTLPASSPNQSYISLHSSQNSQSQESSSPQSQKFLPSVQSPPFASPAHSQTLQNTRPSSETKSYVKRKSDSNLYASSKQEEELSMQDMQALQQQATLESSTQRLTDEEINAQDASYRVSKADDRYSQSVIRSNSRLEDQVVGLTLQGTKKDERMVNSVEQLSQHIGHITSLSHDIKKTANLMQTTQVTVSAKELNQQHPLMHKVHESKAQEQQGQVISTPSQVQPHALRHGHQLCLPSAQVLLESACDLQILHQSILQSGLGQAKASPQVQRIQSPQQVTHPFLQMDGHIIQSNGGHSQQQLHTQNSEVMKMDISEPSKPLQQHLTKDHFTQTNQHDSKNQFVSLSSICFPESILLTDERNILSNVDDILAAAACGVAPSDFAKSASNEEEIQSVENSEESKTQFRSMDVRHVSSGFSASPTVVGKPASISNISLNGGQITINLTPVSTIQSKTVNLDQQHIETPDQNVPTRITSPTLGPSQEELEQGAVPVKKQSSISHESEEDNDVSADGTLNARDTEFVSSGKSLSEESAASENDFSMGGDDGTVAGNQSKGPLQPLSVPQSGDGTVSKTEEECQDLTQGNPQKKKSKGKSQNKNAAEDDSAIQKQVKRSGQCKRQNSRGNDSCLTYSSPVSESCYDTYQHQERMRQKIKEVEEKQPEVKTGFIASFLDFLKSGPRQQFSAPAVRMPNRTRRPVTQIVRAPCLQPSAKPQPAAAAPVAAEVSGESPTKKADEELKKNLETLPSFSSDEDDSVGGNHDLQKSISTALSALDDTSDRKNKSGKEPPAIWKVQKALLQKFVPEVRDGQREFAATNSYLGYFGDAKTKYKRVYVKFIENANKKEYVRVCSKKPRSKPVQSARTIHCKPSSSNNKTPDPPTPKPTATKVSSVKPKAKQPKVKAEPPPKKRKKWKEEFSSSQSDSSPEAQSDEDDELLLPHMRKIDGMLNDNRKRLLSKLRLDHTFKNALENFPELTVITRDSKTKSGGTSVSKIKMNGKAYNKKTLRASKSTTKLAQNTAINTENKLFIKEKNKRGDLNVGDSPRYPLSSSLSSSKHLIDMSFSLAQKPFGATYVWSSIINALQTQVEVKKRRQNLKCYHDCFIGSDAVDVVFAHLLQNKYFGDVDISRVKIVRVCQALMDYKVFEAVSTRVFGKDKRSVFEDSSSSLYRFTNVSNQTELDKDYQQCTPQRHEKSMLFHSTPVKPESLEDLWENLSLKPANTPQVNISDSLSRQVINEVWREQTIARLLQLVDLPLLESLLEHQEIRPQLPQPRKGAEYVITSNYLDREILKAFSDSQTDEWLSAAIDCLEYLPDHMVVDISRNLPDQPDKADAWKLLLFENIGRYYGQKKEPLLSHAPEIHSGIAELLVNGKMEQSLEAVQLYLKLLDSQVREEFRRLLYFMAVAAHNSELKLQKESDNRMVVKRTFSKAIINNKTLSRGKTDLLILFLVDHQKDVLKIPGTLHKMVSNKLVALQKGQDPSKITGYTFCQKLDEREYRSNTEKTTKDELLSLLKAIDEDSKLSDKERKRLLGQFHSSNPSIFMQYFGDRVTNMCV</sequence>
<dbReference type="OrthoDB" id="8447576at2759"/>
<gene>
    <name evidence="3" type="ORF">llap_2002</name>
</gene>
<dbReference type="GO" id="GO:0035556">
    <property type="term" value="P:intracellular signal transduction"/>
    <property type="evidence" value="ECO:0007669"/>
    <property type="project" value="InterPro"/>
</dbReference>
<dbReference type="InterPro" id="IPR036390">
    <property type="entry name" value="WH_DNA-bd_sf"/>
</dbReference>
<name>A0A2I0UNW5_LIMLA</name>
<organism evidence="3 4">
    <name type="scientific">Limosa lapponica baueri</name>
    <dbReference type="NCBI Taxonomy" id="1758121"/>
    <lineage>
        <taxon>Eukaryota</taxon>
        <taxon>Metazoa</taxon>
        <taxon>Chordata</taxon>
        <taxon>Craniata</taxon>
        <taxon>Vertebrata</taxon>
        <taxon>Euteleostomi</taxon>
        <taxon>Archelosauria</taxon>
        <taxon>Archosauria</taxon>
        <taxon>Dinosauria</taxon>
        <taxon>Saurischia</taxon>
        <taxon>Theropoda</taxon>
        <taxon>Coelurosauria</taxon>
        <taxon>Aves</taxon>
        <taxon>Neognathae</taxon>
        <taxon>Neoaves</taxon>
        <taxon>Charadriiformes</taxon>
        <taxon>Scolopacidae</taxon>
        <taxon>Limosa</taxon>
    </lineage>
</organism>
<feature type="compositionally biased region" description="Basic and acidic residues" evidence="1">
    <location>
        <begin position="1238"/>
        <end position="1250"/>
    </location>
</feature>
<dbReference type="Proteomes" id="UP000233556">
    <property type="component" value="Unassembled WGS sequence"/>
</dbReference>
<dbReference type="Pfam" id="PF00610">
    <property type="entry name" value="DEP"/>
    <property type="match status" value="1"/>
</dbReference>
<protein>
    <submittedName>
        <fullName evidence="3">Glutamine and serine-rich protein 1</fullName>
    </submittedName>
</protein>
<feature type="region of interest" description="Disordered" evidence="1">
    <location>
        <begin position="971"/>
        <end position="1143"/>
    </location>
</feature>
<feature type="domain" description="DEP" evidence="2">
    <location>
        <begin position="1590"/>
        <end position="1680"/>
    </location>
</feature>
<dbReference type="Gene3D" id="1.10.10.10">
    <property type="entry name" value="Winged helix-like DNA-binding domain superfamily/Winged helix DNA-binding domain"/>
    <property type="match status" value="1"/>
</dbReference>
<feature type="region of interest" description="Disordered" evidence="1">
    <location>
        <begin position="1357"/>
        <end position="1442"/>
    </location>
</feature>
<dbReference type="PANTHER" id="PTHR14709:SF2">
    <property type="entry name" value="GLUTAMINE AND SERINE-RICH PROTEIN 1"/>
    <property type="match status" value="1"/>
</dbReference>
<proteinExistence type="predicted"/>
<feature type="compositionally biased region" description="Polar residues" evidence="1">
    <location>
        <begin position="1030"/>
        <end position="1047"/>
    </location>
</feature>
<dbReference type="InterPro" id="IPR052466">
    <property type="entry name" value="DNA_MethProtect_Complex"/>
</dbReference>
<evidence type="ECO:0000313" key="3">
    <source>
        <dbReference type="EMBL" id="PKU47722.1"/>
    </source>
</evidence>
<feature type="compositionally biased region" description="Low complexity" evidence="1">
    <location>
        <begin position="1391"/>
        <end position="1400"/>
    </location>
</feature>
<feature type="region of interest" description="Disordered" evidence="1">
    <location>
        <begin position="507"/>
        <end position="590"/>
    </location>
</feature>
<feature type="compositionally biased region" description="Polar residues" evidence="1">
    <location>
        <begin position="507"/>
        <end position="518"/>
    </location>
</feature>
<evidence type="ECO:0000313" key="4">
    <source>
        <dbReference type="Proteomes" id="UP000233556"/>
    </source>
</evidence>
<dbReference type="SUPFAM" id="SSF46785">
    <property type="entry name" value="Winged helix' DNA-binding domain"/>
    <property type="match status" value="1"/>
</dbReference>
<dbReference type="SMART" id="SM00049">
    <property type="entry name" value="DEP"/>
    <property type="match status" value="1"/>
</dbReference>
<evidence type="ECO:0000259" key="2">
    <source>
        <dbReference type="PROSITE" id="PS50186"/>
    </source>
</evidence>
<dbReference type="CDD" id="cd04446">
    <property type="entry name" value="DEP_DEPDC4"/>
    <property type="match status" value="1"/>
</dbReference>
<feature type="compositionally biased region" description="Polar residues" evidence="1">
    <location>
        <begin position="1125"/>
        <end position="1143"/>
    </location>
</feature>
<reference evidence="4" key="2">
    <citation type="submission" date="2017-12" db="EMBL/GenBank/DDBJ databases">
        <title>Genome sequence of the Bar-tailed Godwit (Limosa lapponica baueri).</title>
        <authorList>
            <person name="Lima N.C.B."/>
            <person name="Parody-Merino A.M."/>
            <person name="Battley P.F."/>
            <person name="Fidler A.E."/>
            <person name="Prosdocimi F."/>
        </authorList>
    </citation>
    <scope>NUCLEOTIDE SEQUENCE [LARGE SCALE GENOMIC DNA]</scope>
</reference>
<dbReference type="InterPro" id="IPR036388">
    <property type="entry name" value="WH-like_DNA-bd_sf"/>
</dbReference>
<dbReference type="InterPro" id="IPR025451">
    <property type="entry name" value="DUF4211"/>
</dbReference>
<feature type="region of interest" description="Disordered" evidence="1">
    <location>
        <begin position="895"/>
        <end position="915"/>
    </location>
</feature>
<feature type="compositionally biased region" description="Polar residues" evidence="1">
    <location>
        <begin position="318"/>
        <end position="337"/>
    </location>
</feature>
<dbReference type="InterPro" id="IPR000591">
    <property type="entry name" value="DEP_dom"/>
</dbReference>
<feature type="region of interest" description="Disordered" evidence="1">
    <location>
        <begin position="436"/>
        <end position="468"/>
    </location>
</feature>
<feature type="compositionally biased region" description="Polar residues" evidence="1">
    <location>
        <begin position="1058"/>
        <end position="1080"/>
    </location>
</feature>
<reference evidence="4" key="1">
    <citation type="submission" date="2017-11" db="EMBL/GenBank/DDBJ databases">
        <authorList>
            <person name="Lima N.C."/>
            <person name="Parody-Merino A.M."/>
            <person name="Battley P.F."/>
            <person name="Fidler A.E."/>
            <person name="Prosdocimi F."/>
        </authorList>
    </citation>
    <scope>NUCLEOTIDE SEQUENCE [LARGE SCALE GENOMIC DNA]</scope>
</reference>
<dbReference type="PROSITE" id="PS50186">
    <property type="entry name" value="DEP"/>
    <property type="match status" value="1"/>
</dbReference>
<dbReference type="EMBL" id="KZ505671">
    <property type="protein sequence ID" value="PKU47722.1"/>
    <property type="molecule type" value="Genomic_DNA"/>
</dbReference>
<feature type="region of interest" description="Disordered" evidence="1">
    <location>
        <begin position="295"/>
        <end position="337"/>
    </location>
</feature>
<dbReference type="Pfam" id="PF13926">
    <property type="entry name" value="DUF4211"/>
    <property type="match status" value="1"/>
</dbReference>
<feature type="compositionally biased region" description="Low complexity" evidence="1">
    <location>
        <begin position="1425"/>
        <end position="1435"/>
    </location>
</feature>
<feature type="compositionally biased region" description="Low complexity" evidence="1">
    <location>
        <begin position="1217"/>
        <end position="1231"/>
    </location>
</feature>
<feature type="compositionally biased region" description="Basic and acidic residues" evidence="1">
    <location>
        <begin position="1408"/>
        <end position="1424"/>
    </location>
</feature>
<feature type="compositionally biased region" description="Low complexity" evidence="1">
    <location>
        <begin position="519"/>
        <end position="541"/>
    </location>
</feature>
<feature type="compositionally biased region" description="Low complexity" evidence="1">
    <location>
        <begin position="447"/>
        <end position="468"/>
    </location>
</feature>
<accession>A0A2I0UNW5</accession>
<keyword evidence="4" id="KW-1185">Reference proteome</keyword>